<feature type="compositionally biased region" description="Basic and acidic residues" evidence="1">
    <location>
        <begin position="411"/>
        <end position="423"/>
    </location>
</feature>
<feature type="compositionally biased region" description="Polar residues" evidence="1">
    <location>
        <begin position="678"/>
        <end position="690"/>
    </location>
</feature>
<evidence type="ECO:0000313" key="3">
    <source>
        <dbReference type="EMBL" id="SCZ91344.1"/>
    </source>
</evidence>
<dbReference type="PANTHER" id="PTHR11200:SF275">
    <property type="entry name" value="LD06095P"/>
    <property type="match status" value="1"/>
</dbReference>
<gene>
    <name evidence="3" type="ORF">BZ3500_MVSOF-1268-A1-R1_CHR1-2G01348</name>
</gene>
<evidence type="ECO:0000259" key="2">
    <source>
        <dbReference type="SMART" id="SM00128"/>
    </source>
</evidence>
<reference evidence="4" key="1">
    <citation type="submission" date="2016-10" db="EMBL/GenBank/DDBJ databases">
        <authorList>
            <person name="Jeantristanb JTB J.-T."/>
            <person name="Ricardo R."/>
        </authorList>
    </citation>
    <scope>NUCLEOTIDE SEQUENCE [LARGE SCALE GENOMIC DNA]</scope>
</reference>
<dbReference type="Gene3D" id="3.60.10.10">
    <property type="entry name" value="Endonuclease/exonuclease/phosphatase"/>
    <property type="match status" value="1"/>
</dbReference>
<evidence type="ECO:0000313" key="4">
    <source>
        <dbReference type="Proteomes" id="UP000249723"/>
    </source>
</evidence>
<dbReference type="OrthoDB" id="405996at2759"/>
<feature type="compositionally biased region" description="Basic and acidic residues" evidence="1">
    <location>
        <begin position="384"/>
        <end position="400"/>
    </location>
</feature>
<feature type="compositionally biased region" description="Low complexity" evidence="1">
    <location>
        <begin position="373"/>
        <end position="383"/>
    </location>
</feature>
<evidence type="ECO:0000256" key="1">
    <source>
        <dbReference type="SAM" id="MobiDB-lite"/>
    </source>
</evidence>
<feature type="compositionally biased region" description="Low complexity" evidence="1">
    <location>
        <begin position="115"/>
        <end position="125"/>
    </location>
</feature>
<feature type="compositionally biased region" description="Basic and acidic residues" evidence="1">
    <location>
        <begin position="78"/>
        <end position="87"/>
    </location>
</feature>
<feature type="compositionally biased region" description="Basic and acidic residues" evidence="1">
    <location>
        <begin position="691"/>
        <end position="700"/>
    </location>
</feature>
<dbReference type="GO" id="GO:0004439">
    <property type="term" value="F:phosphatidylinositol-4,5-bisphosphate 5-phosphatase activity"/>
    <property type="evidence" value="ECO:0007669"/>
    <property type="project" value="TreeGrafter"/>
</dbReference>
<feature type="region of interest" description="Disordered" evidence="1">
    <location>
        <begin position="1007"/>
        <end position="1060"/>
    </location>
</feature>
<feature type="domain" description="Inositol polyphosphate-related phosphatase" evidence="2">
    <location>
        <begin position="342"/>
        <end position="667"/>
    </location>
</feature>
<organism evidence="3 4">
    <name type="scientific">Microbotryum saponariae</name>
    <dbReference type="NCBI Taxonomy" id="289078"/>
    <lineage>
        <taxon>Eukaryota</taxon>
        <taxon>Fungi</taxon>
        <taxon>Dikarya</taxon>
        <taxon>Basidiomycota</taxon>
        <taxon>Pucciniomycotina</taxon>
        <taxon>Microbotryomycetes</taxon>
        <taxon>Microbotryales</taxon>
        <taxon>Microbotryaceae</taxon>
        <taxon>Microbotryum</taxon>
    </lineage>
</organism>
<dbReference type="Pfam" id="PF22669">
    <property type="entry name" value="Exo_endo_phos2"/>
    <property type="match status" value="1"/>
</dbReference>
<protein>
    <submittedName>
        <fullName evidence="3">BZ3500_MvSof-1268-A1-R1_Chr1-2g01348 protein</fullName>
    </submittedName>
</protein>
<proteinExistence type="predicted"/>
<dbReference type="InterPro" id="IPR046985">
    <property type="entry name" value="IP5"/>
</dbReference>
<feature type="region of interest" description="Disordered" evidence="1">
    <location>
        <begin position="663"/>
        <end position="715"/>
    </location>
</feature>
<keyword evidence="4" id="KW-1185">Reference proteome</keyword>
<dbReference type="InterPro" id="IPR000300">
    <property type="entry name" value="IPPc"/>
</dbReference>
<dbReference type="EMBL" id="FMWP01000015">
    <property type="protein sequence ID" value="SCZ91344.1"/>
    <property type="molecule type" value="Genomic_DNA"/>
</dbReference>
<feature type="region of interest" description="Disordered" evidence="1">
    <location>
        <begin position="40"/>
        <end position="144"/>
    </location>
</feature>
<dbReference type="InterPro" id="IPR036691">
    <property type="entry name" value="Endo/exonu/phosph_ase_sf"/>
</dbReference>
<feature type="compositionally biased region" description="Basic and acidic residues" evidence="1">
    <location>
        <begin position="663"/>
        <end position="677"/>
    </location>
</feature>
<feature type="region of interest" description="Disordered" evidence="1">
    <location>
        <begin position="181"/>
        <end position="212"/>
    </location>
</feature>
<feature type="region of interest" description="Disordered" evidence="1">
    <location>
        <begin position="359"/>
        <end position="425"/>
    </location>
</feature>
<dbReference type="AlphaFoldDB" id="A0A2X0MH04"/>
<feature type="region of interest" description="Disordered" evidence="1">
    <location>
        <begin position="906"/>
        <end position="942"/>
    </location>
</feature>
<feature type="compositionally biased region" description="Polar residues" evidence="1">
    <location>
        <begin position="794"/>
        <end position="810"/>
    </location>
</feature>
<name>A0A2X0MH04_9BASI</name>
<dbReference type="SMART" id="SM00128">
    <property type="entry name" value="IPPc"/>
    <property type="match status" value="1"/>
</dbReference>
<dbReference type="PANTHER" id="PTHR11200">
    <property type="entry name" value="INOSITOL 5-PHOSPHATASE"/>
    <property type="match status" value="1"/>
</dbReference>
<accession>A0A2X0MH04</accession>
<dbReference type="GO" id="GO:0046856">
    <property type="term" value="P:phosphatidylinositol dephosphorylation"/>
    <property type="evidence" value="ECO:0007669"/>
    <property type="project" value="InterPro"/>
</dbReference>
<sequence length="1224" mass="132062">MTVIDGSSVRSRTGAILAPAAMLTPMEEVQIQLMAPDSPAVMSSAEPVPQHQPFAVSESPEQTADDGPLTAKPPITPEVDHITEERRRSRSLPLPRRTDLTRPRTPPPSGSTKDASPSVPAAAMTTPPPGPRPVPTKSTSQLSSIKEHRHGLLGKFKSLVKKSRRLDTVDVVAQGPLSVRDREANRRSSVPVQTSHFPHPSSAKSNHEHVQKIETNESGPDVLTRRSLKVRIVTFNMHDSLPSSNGDLKDFLGVDAASPRVRPPSFGSHRLPGSSPGAILDKRMSKSSSRVIVSPAAGSMMEVPAAEHIPVLKLTPEQPYHVIVVCGQECPTAARVRAPEAKRWTSVLEEWLCGRPALGNGDDKESHPHTYASSHPHSNSVSLSHDDAVSPPLHPDEPKIRSAPAASTATNEEHAAEAHEHVSPTHMMQKFKMGRGPYVLVEKERLLGIYCAVFVARSCDELVKGTSRGRVTAGLMGGRLGNKGGVGVSLWLGSSKLLFISAHLAAHASGNMLRKANAQKILDELVIDDFAGGGAKAGDLMTRFDQVFFMGDLNFRLNVSRLHADWIVRSKDYVTALQFDQLRDVLAEENGVFKGFKEGDITFAPTYKYDVPKIRRRGSLAVLRSPKANNNVPPRKPREWTALELADEDTGAISDPEVLQATREKNDITGGGDELRSLRSSKGSVNSAMSNDEKHDREELSAVGLPSAPSKGNDTAMEHMRKSQIKLLARGRSESAGPVMVTERKGSALLEAFNASPPKSKRKLTIGALTGAPFAARPILRSVQSDLTIPLSRSPGQTGTATPAESSTVSDSEDEGETSQHGSPEPVYDSSSKQRVQSYTGASLLVRLSPSRYCMLNSLPQTDRILFHTSVVDDEPPTPAPEPAQSDVKPREGKFVGHFKDMVVGPRSQSRSQHDIATPARRSGPGASFFEMPSTQDSKDKLNEWKSNTKDYWNKVRTQDEHAPYNPLSDWFMRRRESSVGTAVAEACPQDERALKKHTTVSGASPPLVVVHANNPPKRVQTRDARPESSAAEAETTRPASHTSASAPAATGNSGGLGPSLKIPSLKLEIPAGGFHHPNHPASVASRPSALFSPVPAFATPGGDKDHPHRHHLLSSRSASTPVGTTPTPTTYKRFKSFFQMSSFFHPLTPSMDVYVEPPLPPPPPPKIVGPRKGQIQVLEYGAVTDLNKMGAFSDHRPVYLVAAIGLGGEPVAVSDLNGTVETN</sequence>
<feature type="compositionally biased region" description="Polar residues" evidence="1">
    <location>
        <begin position="187"/>
        <end position="196"/>
    </location>
</feature>
<feature type="compositionally biased region" description="Low complexity" evidence="1">
    <location>
        <begin position="1037"/>
        <end position="1051"/>
    </location>
</feature>
<dbReference type="SUPFAM" id="SSF56219">
    <property type="entry name" value="DNase I-like"/>
    <property type="match status" value="1"/>
</dbReference>
<feature type="region of interest" description="Disordered" evidence="1">
    <location>
        <begin position="787"/>
        <end position="835"/>
    </location>
</feature>
<feature type="region of interest" description="Disordered" evidence="1">
    <location>
        <begin position="871"/>
        <end position="890"/>
    </location>
</feature>
<dbReference type="STRING" id="289078.A0A2X0MH04"/>
<dbReference type="Proteomes" id="UP000249723">
    <property type="component" value="Unassembled WGS sequence"/>
</dbReference>
<feature type="region of interest" description="Disordered" evidence="1">
    <location>
        <begin position="262"/>
        <end position="283"/>
    </location>
</feature>